<dbReference type="GO" id="GO:0032259">
    <property type="term" value="P:methylation"/>
    <property type="evidence" value="ECO:0007669"/>
    <property type="project" value="UniProtKB-KW"/>
</dbReference>
<dbReference type="InterPro" id="IPR002052">
    <property type="entry name" value="DNA_methylase_N6_adenine_CS"/>
</dbReference>
<proteinExistence type="predicted"/>
<sequence>MVTLNIFSYAITFNESQIEKIMTVEQILKQCTVQGNIVKLPGIQLERKIYLDVAKQINQIGGKWKGGKVSGFVFEQDPTELLKQIASSEKRNLQKEYQFFETPQALADKLVSLAHINECHSILEPSAGRGALLTAINKVLPGKVIDCYELMDLNQSFLKKILTASFKGADFMENDGTSYDRIIANPPFSNNQDIVHIQEMYTLLNPGGCIVTISSTHWQHSNNSTEKRFRNWLKFVDALIVPIEAGSFKTSGTNVAASIITIVRHK</sequence>
<accession>A0ABN6QFG1</accession>
<dbReference type="Proteomes" id="UP001055453">
    <property type="component" value="Plasmid pANSO36A"/>
</dbReference>
<keyword evidence="1" id="KW-0489">Methyltransferase</keyword>
<gene>
    <name evidence="1" type="ORF">ANSO36C_64890</name>
</gene>
<geneLocation type="plasmid" evidence="1 2">
    <name>pANSO36A</name>
</geneLocation>
<keyword evidence="2" id="KW-1185">Reference proteome</keyword>
<dbReference type="CDD" id="cd02440">
    <property type="entry name" value="AdoMet_MTases"/>
    <property type="match status" value="1"/>
</dbReference>
<dbReference type="PRINTS" id="PR00507">
    <property type="entry name" value="N12N6MTFRASE"/>
</dbReference>
<name>A0ABN6QFG1_NOSCO</name>
<organism evidence="1 2">
    <name type="scientific">Nostoc cf. commune SO-36</name>
    <dbReference type="NCBI Taxonomy" id="449208"/>
    <lineage>
        <taxon>Bacteria</taxon>
        <taxon>Bacillati</taxon>
        <taxon>Cyanobacteriota</taxon>
        <taxon>Cyanophyceae</taxon>
        <taxon>Nostocales</taxon>
        <taxon>Nostocaceae</taxon>
        <taxon>Nostoc</taxon>
    </lineage>
</organism>
<dbReference type="InterPro" id="IPR029063">
    <property type="entry name" value="SAM-dependent_MTases_sf"/>
</dbReference>
<protein>
    <submittedName>
        <fullName evidence="1">Lambda phage type II DNA modification methyltransferase</fullName>
    </submittedName>
</protein>
<keyword evidence="1" id="KW-0808">Transferase</keyword>
<keyword evidence="1" id="KW-0614">Plasmid</keyword>
<dbReference type="EMBL" id="AP025733">
    <property type="protein sequence ID" value="BDI20687.1"/>
    <property type="molecule type" value="Genomic_DNA"/>
</dbReference>
<evidence type="ECO:0000313" key="1">
    <source>
        <dbReference type="EMBL" id="BDI20687.1"/>
    </source>
</evidence>
<reference evidence="1" key="1">
    <citation type="submission" date="2022-04" db="EMBL/GenBank/DDBJ databases">
        <title>Complete genome sequence of a cyanobacterium, Nostoc sp. SO-36, isolated in Antarctica.</title>
        <authorList>
            <person name="Kanesaki Y."/>
            <person name="Effendi D."/>
            <person name="Sakamoto T."/>
            <person name="Ohtani S."/>
            <person name="Awai K."/>
        </authorList>
    </citation>
    <scope>NUCLEOTIDE SEQUENCE</scope>
    <source>
        <strain evidence="1">SO-36</strain>
        <plasmid evidence="1">pANSO36A</plasmid>
    </source>
</reference>
<dbReference type="Gene3D" id="3.40.50.150">
    <property type="entry name" value="Vaccinia Virus protein VP39"/>
    <property type="match status" value="1"/>
</dbReference>
<dbReference type="GO" id="GO:0008168">
    <property type="term" value="F:methyltransferase activity"/>
    <property type="evidence" value="ECO:0007669"/>
    <property type="project" value="UniProtKB-KW"/>
</dbReference>
<dbReference type="PROSITE" id="PS00092">
    <property type="entry name" value="N6_MTASE"/>
    <property type="match status" value="1"/>
</dbReference>
<evidence type="ECO:0000313" key="2">
    <source>
        <dbReference type="Proteomes" id="UP001055453"/>
    </source>
</evidence>
<dbReference type="SUPFAM" id="SSF53335">
    <property type="entry name" value="S-adenosyl-L-methionine-dependent methyltransferases"/>
    <property type="match status" value="1"/>
</dbReference>